<evidence type="ECO:0000313" key="3">
    <source>
        <dbReference type="Proteomes" id="UP000241394"/>
    </source>
</evidence>
<gene>
    <name evidence="2" type="ORF">CEY00_Acc17131</name>
</gene>
<organism evidence="2 3">
    <name type="scientific">Actinidia chinensis var. chinensis</name>
    <name type="common">Chinese soft-hair kiwi</name>
    <dbReference type="NCBI Taxonomy" id="1590841"/>
    <lineage>
        <taxon>Eukaryota</taxon>
        <taxon>Viridiplantae</taxon>
        <taxon>Streptophyta</taxon>
        <taxon>Embryophyta</taxon>
        <taxon>Tracheophyta</taxon>
        <taxon>Spermatophyta</taxon>
        <taxon>Magnoliopsida</taxon>
        <taxon>eudicotyledons</taxon>
        <taxon>Gunneridae</taxon>
        <taxon>Pentapetalae</taxon>
        <taxon>asterids</taxon>
        <taxon>Ericales</taxon>
        <taxon>Actinidiaceae</taxon>
        <taxon>Actinidia</taxon>
    </lineage>
</organism>
<evidence type="ECO:0000256" key="1">
    <source>
        <dbReference type="SAM" id="MobiDB-lite"/>
    </source>
</evidence>
<accession>A0A2R6QKV5</accession>
<dbReference type="OrthoDB" id="1928482at2759"/>
<sequence>MGSECNPIKPHYDISLSKRTRKPLNPPKEAEFSEKESPRQCAKCKSLKELIKERSSLGQHFKKEKQLQIVVKQHEENLEEVKFKQLVSRYTCFLSRLIKIKRDPRLGSRKKPALQLAM</sequence>
<feature type="region of interest" description="Disordered" evidence="1">
    <location>
        <begin position="1"/>
        <end position="37"/>
    </location>
</feature>
<dbReference type="EMBL" id="NKQK01000015">
    <property type="protein sequence ID" value="PSS10043.1"/>
    <property type="molecule type" value="Genomic_DNA"/>
</dbReference>
<reference evidence="2 3" key="1">
    <citation type="submission" date="2017-07" db="EMBL/GenBank/DDBJ databases">
        <title>An improved, manually edited Actinidia chinensis var. chinensis (kiwifruit) genome highlights the challenges associated with draft genomes and gene prediction in plants.</title>
        <authorList>
            <person name="Pilkington S."/>
            <person name="Crowhurst R."/>
            <person name="Hilario E."/>
            <person name="Nardozza S."/>
            <person name="Fraser L."/>
            <person name="Peng Y."/>
            <person name="Gunaseelan K."/>
            <person name="Simpson R."/>
            <person name="Tahir J."/>
            <person name="Deroles S."/>
            <person name="Templeton K."/>
            <person name="Luo Z."/>
            <person name="Davy M."/>
            <person name="Cheng C."/>
            <person name="Mcneilage M."/>
            <person name="Scaglione D."/>
            <person name="Liu Y."/>
            <person name="Zhang Q."/>
            <person name="Datson P."/>
            <person name="De Silva N."/>
            <person name="Gardiner S."/>
            <person name="Bassett H."/>
            <person name="Chagne D."/>
            <person name="Mccallum J."/>
            <person name="Dzierzon H."/>
            <person name="Deng C."/>
            <person name="Wang Y.-Y."/>
            <person name="Barron N."/>
            <person name="Manako K."/>
            <person name="Bowen J."/>
            <person name="Foster T."/>
            <person name="Erridge Z."/>
            <person name="Tiffin H."/>
            <person name="Waite C."/>
            <person name="Davies K."/>
            <person name="Grierson E."/>
            <person name="Laing W."/>
            <person name="Kirk R."/>
            <person name="Chen X."/>
            <person name="Wood M."/>
            <person name="Montefiori M."/>
            <person name="Brummell D."/>
            <person name="Schwinn K."/>
            <person name="Catanach A."/>
            <person name="Fullerton C."/>
            <person name="Li D."/>
            <person name="Meiyalaghan S."/>
            <person name="Nieuwenhuizen N."/>
            <person name="Read N."/>
            <person name="Prakash R."/>
            <person name="Hunter D."/>
            <person name="Zhang H."/>
            <person name="Mckenzie M."/>
            <person name="Knabel M."/>
            <person name="Harris A."/>
            <person name="Allan A."/>
            <person name="Chen A."/>
            <person name="Janssen B."/>
            <person name="Plunkett B."/>
            <person name="Dwamena C."/>
            <person name="Voogd C."/>
            <person name="Leif D."/>
            <person name="Lafferty D."/>
            <person name="Souleyre E."/>
            <person name="Varkonyi-Gasic E."/>
            <person name="Gambi F."/>
            <person name="Hanley J."/>
            <person name="Yao J.-L."/>
            <person name="Cheung J."/>
            <person name="David K."/>
            <person name="Warren B."/>
            <person name="Marsh K."/>
            <person name="Snowden K."/>
            <person name="Lin-Wang K."/>
            <person name="Brian L."/>
            <person name="Martinez-Sanchez M."/>
            <person name="Wang M."/>
            <person name="Ileperuma N."/>
            <person name="Macnee N."/>
            <person name="Campin R."/>
            <person name="Mcatee P."/>
            <person name="Drummond R."/>
            <person name="Espley R."/>
            <person name="Ireland H."/>
            <person name="Wu R."/>
            <person name="Atkinson R."/>
            <person name="Karunairetnam S."/>
            <person name="Bulley S."/>
            <person name="Chunkath S."/>
            <person name="Hanley Z."/>
            <person name="Storey R."/>
            <person name="Thrimawithana A."/>
            <person name="Thomson S."/>
            <person name="David C."/>
            <person name="Testolin R."/>
        </authorList>
    </citation>
    <scope>NUCLEOTIDE SEQUENCE [LARGE SCALE GENOMIC DNA]</scope>
    <source>
        <strain evidence="3">cv. Red5</strain>
        <tissue evidence="2">Young leaf</tissue>
    </source>
</reference>
<dbReference type="Proteomes" id="UP000241394">
    <property type="component" value="Chromosome LG15"/>
</dbReference>
<evidence type="ECO:0000313" key="2">
    <source>
        <dbReference type="EMBL" id="PSS10043.1"/>
    </source>
</evidence>
<proteinExistence type="predicted"/>
<feature type="compositionally biased region" description="Basic and acidic residues" evidence="1">
    <location>
        <begin position="28"/>
        <end position="37"/>
    </location>
</feature>
<name>A0A2R6QKV5_ACTCC</name>
<dbReference type="InParanoid" id="A0A2R6QKV5"/>
<dbReference type="STRING" id="1590841.A0A2R6QKV5"/>
<comment type="caution">
    <text evidence="2">The sequence shown here is derived from an EMBL/GenBank/DDBJ whole genome shotgun (WGS) entry which is preliminary data.</text>
</comment>
<protein>
    <submittedName>
        <fullName evidence="2">Protein phosphatase Slingshot 1 like</fullName>
    </submittedName>
</protein>
<dbReference type="AlphaFoldDB" id="A0A2R6QKV5"/>
<dbReference type="Gramene" id="PSS10043">
    <property type="protein sequence ID" value="PSS10043"/>
    <property type="gene ID" value="CEY00_Acc17131"/>
</dbReference>
<reference evidence="3" key="2">
    <citation type="journal article" date="2018" name="BMC Genomics">
        <title>A manually annotated Actinidia chinensis var. chinensis (kiwifruit) genome highlights the challenges associated with draft genomes and gene prediction in plants.</title>
        <authorList>
            <person name="Pilkington S.M."/>
            <person name="Crowhurst R."/>
            <person name="Hilario E."/>
            <person name="Nardozza S."/>
            <person name="Fraser L."/>
            <person name="Peng Y."/>
            <person name="Gunaseelan K."/>
            <person name="Simpson R."/>
            <person name="Tahir J."/>
            <person name="Deroles S.C."/>
            <person name="Templeton K."/>
            <person name="Luo Z."/>
            <person name="Davy M."/>
            <person name="Cheng C."/>
            <person name="McNeilage M."/>
            <person name="Scaglione D."/>
            <person name="Liu Y."/>
            <person name="Zhang Q."/>
            <person name="Datson P."/>
            <person name="De Silva N."/>
            <person name="Gardiner S.E."/>
            <person name="Bassett H."/>
            <person name="Chagne D."/>
            <person name="McCallum J."/>
            <person name="Dzierzon H."/>
            <person name="Deng C."/>
            <person name="Wang Y.Y."/>
            <person name="Barron L."/>
            <person name="Manako K."/>
            <person name="Bowen J."/>
            <person name="Foster T.M."/>
            <person name="Erridge Z.A."/>
            <person name="Tiffin H."/>
            <person name="Waite C.N."/>
            <person name="Davies K.M."/>
            <person name="Grierson E.P."/>
            <person name="Laing W.A."/>
            <person name="Kirk R."/>
            <person name="Chen X."/>
            <person name="Wood M."/>
            <person name="Montefiori M."/>
            <person name="Brummell D.A."/>
            <person name="Schwinn K.E."/>
            <person name="Catanach A."/>
            <person name="Fullerton C."/>
            <person name="Li D."/>
            <person name="Meiyalaghan S."/>
            <person name="Nieuwenhuizen N."/>
            <person name="Read N."/>
            <person name="Prakash R."/>
            <person name="Hunter D."/>
            <person name="Zhang H."/>
            <person name="McKenzie M."/>
            <person name="Knabel M."/>
            <person name="Harris A."/>
            <person name="Allan A.C."/>
            <person name="Gleave A."/>
            <person name="Chen A."/>
            <person name="Janssen B.J."/>
            <person name="Plunkett B."/>
            <person name="Ampomah-Dwamena C."/>
            <person name="Voogd C."/>
            <person name="Leif D."/>
            <person name="Lafferty D."/>
            <person name="Souleyre E.J.F."/>
            <person name="Varkonyi-Gasic E."/>
            <person name="Gambi F."/>
            <person name="Hanley J."/>
            <person name="Yao J.L."/>
            <person name="Cheung J."/>
            <person name="David K.M."/>
            <person name="Warren B."/>
            <person name="Marsh K."/>
            <person name="Snowden K.C."/>
            <person name="Lin-Wang K."/>
            <person name="Brian L."/>
            <person name="Martinez-Sanchez M."/>
            <person name="Wang M."/>
            <person name="Ileperuma N."/>
            <person name="Macnee N."/>
            <person name="Campin R."/>
            <person name="McAtee P."/>
            <person name="Drummond R.S.M."/>
            <person name="Espley R.V."/>
            <person name="Ireland H.S."/>
            <person name="Wu R."/>
            <person name="Atkinson R.G."/>
            <person name="Karunairetnam S."/>
            <person name="Bulley S."/>
            <person name="Chunkath S."/>
            <person name="Hanley Z."/>
            <person name="Storey R."/>
            <person name="Thrimawithana A.H."/>
            <person name="Thomson S."/>
            <person name="David C."/>
            <person name="Testolin R."/>
            <person name="Huang H."/>
            <person name="Hellens R.P."/>
            <person name="Schaffer R.J."/>
        </authorList>
    </citation>
    <scope>NUCLEOTIDE SEQUENCE [LARGE SCALE GENOMIC DNA]</scope>
    <source>
        <strain evidence="3">cv. Red5</strain>
    </source>
</reference>
<dbReference type="OMA" id="ECNFPRK"/>
<keyword evidence="3" id="KW-1185">Reference proteome</keyword>